<keyword evidence="3" id="KW-1185">Reference proteome</keyword>
<feature type="signal peptide" evidence="1">
    <location>
        <begin position="1"/>
        <end position="16"/>
    </location>
</feature>
<gene>
    <name evidence="2" type="ORF">POM88_047177</name>
</gene>
<accession>A0AAD8M866</accession>
<keyword evidence="1" id="KW-0732">Signal</keyword>
<reference evidence="2" key="2">
    <citation type="submission" date="2023-05" db="EMBL/GenBank/DDBJ databases">
        <authorList>
            <person name="Schelkunov M.I."/>
        </authorList>
    </citation>
    <scope>NUCLEOTIDE SEQUENCE</scope>
    <source>
        <strain evidence="2">Hsosn_3</strain>
        <tissue evidence="2">Leaf</tissue>
    </source>
</reference>
<evidence type="ECO:0000313" key="3">
    <source>
        <dbReference type="Proteomes" id="UP001237642"/>
    </source>
</evidence>
<dbReference type="EMBL" id="JAUIZM010000010">
    <property type="protein sequence ID" value="KAK1362703.1"/>
    <property type="molecule type" value="Genomic_DNA"/>
</dbReference>
<name>A0AAD8M866_9APIA</name>
<comment type="caution">
    <text evidence="2">The sequence shown here is derived from an EMBL/GenBank/DDBJ whole genome shotgun (WGS) entry which is preliminary data.</text>
</comment>
<dbReference type="AlphaFoldDB" id="A0AAD8M866"/>
<evidence type="ECO:0000256" key="1">
    <source>
        <dbReference type="SAM" id="SignalP"/>
    </source>
</evidence>
<evidence type="ECO:0000313" key="2">
    <source>
        <dbReference type="EMBL" id="KAK1362703.1"/>
    </source>
</evidence>
<organism evidence="2 3">
    <name type="scientific">Heracleum sosnowskyi</name>
    <dbReference type="NCBI Taxonomy" id="360622"/>
    <lineage>
        <taxon>Eukaryota</taxon>
        <taxon>Viridiplantae</taxon>
        <taxon>Streptophyta</taxon>
        <taxon>Embryophyta</taxon>
        <taxon>Tracheophyta</taxon>
        <taxon>Spermatophyta</taxon>
        <taxon>Magnoliopsida</taxon>
        <taxon>eudicotyledons</taxon>
        <taxon>Gunneridae</taxon>
        <taxon>Pentapetalae</taxon>
        <taxon>asterids</taxon>
        <taxon>campanulids</taxon>
        <taxon>Apiales</taxon>
        <taxon>Apiaceae</taxon>
        <taxon>Apioideae</taxon>
        <taxon>apioid superclade</taxon>
        <taxon>Tordylieae</taxon>
        <taxon>Tordyliinae</taxon>
        <taxon>Heracleum</taxon>
    </lineage>
</organism>
<proteinExistence type="predicted"/>
<protein>
    <submittedName>
        <fullName evidence="2">Uncharacterized protein</fullName>
    </submittedName>
</protein>
<dbReference type="Proteomes" id="UP001237642">
    <property type="component" value="Unassembled WGS sequence"/>
</dbReference>
<sequence>MMLIFSVLGFFNSVESIWQGKKFAGVNVTETLLKNEYYENCPGCKVDQHKAVQHGFPIKKLFTICLSWAQGRLDAAFLPGAQMVFFILNVVEAIGVAMTFKPFLVECQL</sequence>
<feature type="chain" id="PRO_5041931715" evidence="1">
    <location>
        <begin position="17"/>
        <end position="109"/>
    </location>
</feature>
<reference evidence="2" key="1">
    <citation type="submission" date="2023-02" db="EMBL/GenBank/DDBJ databases">
        <title>Genome of toxic invasive species Heracleum sosnowskyi carries increased number of genes despite the absence of recent whole-genome duplications.</title>
        <authorList>
            <person name="Schelkunov M."/>
            <person name="Shtratnikova V."/>
            <person name="Makarenko M."/>
            <person name="Klepikova A."/>
            <person name="Omelchenko D."/>
            <person name="Novikova G."/>
            <person name="Obukhova E."/>
            <person name="Bogdanov V."/>
            <person name="Penin A."/>
            <person name="Logacheva M."/>
        </authorList>
    </citation>
    <scope>NUCLEOTIDE SEQUENCE</scope>
    <source>
        <strain evidence="2">Hsosn_3</strain>
        <tissue evidence="2">Leaf</tissue>
    </source>
</reference>